<dbReference type="EMBL" id="JH431483">
    <property type="status" value="NOT_ANNOTATED_CDS"/>
    <property type="molecule type" value="Genomic_DNA"/>
</dbReference>
<dbReference type="Proteomes" id="UP000014500">
    <property type="component" value="Unassembled WGS sequence"/>
</dbReference>
<dbReference type="HOGENOM" id="CLU_2870408_0_0_1"/>
<sequence>MLFIFNKLELFIVFWFTFFLLGFVLEVSHSVEPVNNHNDALPTSGHVSLVYDGCRVSRNCHKDG</sequence>
<evidence type="ECO:0000313" key="1">
    <source>
        <dbReference type="EnsemblMetazoa" id="SMAR004412-PA"/>
    </source>
</evidence>
<accession>T1ITG6</accession>
<evidence type="ECO:0000313" key="2">
    <source>
        <dbReference type="Proteomes" id="UP000014500"/>
    </source>
</evidence>
<name>T1ITG6_STRMM</name>
<protein>
    <submittedName>
        <fullName evidence="1">Uncharacterized protein</fullName>
    </submittedName>
</protein>
<organism evidence="1 2">
    <name type="scientific">Strigamia maritima</name>
    <name type="common">European centipede</name>
    <name type="synonym">Geophilus maritimus</name>
    <dbReference type="NCBI Taxonomy" id="126957"/>
    <lineage>
        <taxon>Eukaryota</taxon>
        <taxon>Metazoa</taxon>
        <taxon>Ecdysozoa</taxon>
        <taxon>Arthropoda</taxon>
        <taxon>Myriapoda</taxon>
        <taxon>Chilopoda</taxon>
        <taxon>Pleurostigmophora</taxon>
        <taxon>Geophilomorpha</taxon>
        <taxon>Linotaeniidae</taxon>
        <taxon>Strigamia</taxon>
    </lineage>
</organism>
<keyword evidence="2" id="KW-1185">Reference proteome</keyword>
<dbReference type="EnsemblMetazoa" id="SMAR004412-RA">
    <property type="protein sequence ID" value="SMAR004412-PA"/>
    <property type="gene ID" value="SMAR004412"/>
</dbReference>
<reference evidence="1" key="2">
    <citation type="submission" date="2015-02" db="UniProtKB">
        <authorList>
            <consortium name="EnsemblMetazoa"/>
        </authorList>
    </citation>
    <scope>IDENTIFICATION</scope>
</reference>
<dbReference type="AlphaFoldDB" id="T1ITG6"/>
<proteinExistence type="predicted"/>
<reference evidence="2" key="1">
    <citation type="submission" date="2011-05" db="EMBL/GenBank/DDBJ databases">
        <authorList>
            <person name="Richards S.R."/>
            <person name="Qu J."/>
            <person name="Jiang H."/>
            <person name="Jhangiani S.N."/>
            <person name="Agravi P."/>
            <person name="Goodspeed R."/>
            <person name="Gross S."/>
            <person name="Mandapat C."/>
            <person name="Jackson L."/>
            <person name="Mathew T."/>
            <person name="Pu L."/>
            <person name="Thornton R."/>
            <person name="Saada N."/>
            <person name="Wilczek-Boney K.B."/>
            <person name="Lee S."/>
            <person name="Kovar C."/>
            <person name="Wu Y."/>
            <person name="Scherer S.E."/>
            <person name="Worley K.C."/>
            <person name="Muzny D.M."/>
            <person name="Gibbs R."/>
        </authorList>
    </citation>
    <scope>NUCLEOTIDE SEQUENCE</scope>
    <source>
        <strain evidence="2">Brora</strain>
    </source>
</reference>